<evidence type="ECO:0000313" key="7">
    <source>
        <dbReference type="Proteomes" id="UP000295678"/>
    </source>
</evidence>
<name>A0A4R3MCW5_9HYPH</name>
<evidence type="ECO:0000256" key="2">
    <source>
        <dbReference type="ARBA" id="ARBA00023027"/>
    </source>
</evidence>
<dbReference type="InterPro" id="IPR015815">
    <property type="entry name" value="HIBADH-related"/>
</dbReference>
<keyword evidence="2" id="KW-0520">NAD</keyword>
<dbReference type="SUPFAM" id="SSF51735">
    <property type="entry name" value="NAD(P)-binding Rossmann-fold domains"/>
    <property type="match status" value="1"/>
</dbReference>
<dbReference type="Gene3D" id="1.10.1040.10">
    <property type="entry name" value="N-(1-d-carboxylethyl)-l-norvaline Dehydrogenase, domain 2"/>
    <property type="match status" value="1"/>
</dbReference>
<proteinExistence type="predicted"/>
<dbReference type="OrthoDB" id="9812907at2"/>
<dbReference type="RefSeq" id="WP_132806188.1">
    <property type="nucleotide sequence ID" value="NZ_SMAK01000004.1"/>
</dbReference>
<dbReference type="Proteomes" id="UP000295678">
    <property type="component" value="Unassembled WGS sequence"/>
</dbReference>
<dbReference type="GO" id="GO:0050661">
    <property type="term" value="F:NADP binding"/>
    <property type="evidence" value="ECO:0007669"/>
    <property type="project" value="InterPro"/>
</dbReference>
<dbReference type="InterPro" id="IPR029154">
    <property type="entry name" value="HIBADH-like_NADP-bd"/>
</dbReference>
<evidence type="ECO:0000313" key="6">
    <source>
        <dbReference type="EMBL" id="TCT11430.1"/>
    </source>
</evidence>
<dbReference type="AlphaFoldDB" id="A0A4R3MCW5"/>
<dbReference type="GO" id="GO:0016491">
    <property type="term" value="F:oxidoreductase activity"/>
    <property type="evidence" value="ECO:0007669"/>
    <property type="project" value="UniProtKB-KW"/>
</dbReference>
<evidence type="ECO:0000256" key="1">
    <source>
        <dbReference type="ARBA" id="ARBA00023002"/>
    </source>
</evidence>
<feature type="active site" evidence="3">
    <location>
        <position position="174"/>
    </location>
</feature>
<dbReference type="Pfam" id="PF14833">
    <property type="entry name" value="NAD_binding_11"/>
    <property type="match status" value="1"/>
</dbReference>
<dbReference type="Pfam" id="PF03446">
    <property type="entry name" value="NAD_binding_2"/>
    <property type="match status" value="1"/>
</dbReference>
<dbReference type="PANTHER" id="PTHR43060">
    <property type="entry name" value="3-HYDROXYISOBUTYRATE DEHYDROGENASE-LIKE 1, MITOCHONDRIAL-RELATED"/>
    <property type="match status" value="1"/>
</dbReference>
<evidence type="ECO:0008006" key="8">
    <source>
        <dbReference type="Google" id="ProtNLM"/>
    </source>
</evidence>
<dbReference type="InterPro" id="IPR006115">
    <property type="entry name" value="6PGDH_NADP-bd"/>
</dbReference>
<protein>
    <recommendedName>
        <fullName evidence="8">3-hydroxyisobutyrate dehydrogenase-like beta-hydroxyacid dehydrogenase</fullName>
    </recommendedName>
</protein>
<evidence type="ECO:0000259" key="5">
    <source>
        <dbReference type="Pfam" id="PF14833"/>
    </source>
</evidence>
<dbReference type="PANTHER" id="PTHR43060:SF15">
    <property type="entry name" value="3-HYDROXYISOBUTYRATE DEHYDROGENASE-LIKE 1, MITOCHONDRIAL-RELATED"/>
    <property type="match status" value="1"/>
</dbReference>
<comment type="caution">
    <text evidence="6">The sequence shown here is derived from an EMBL/GenBank/DDBJ whole genome shotgun (WGS) entry which is preliminary data.</text>
</comment>
<organism evidence="6 7">
    <name type="scientific">Tepidamorphus gemmatus</name>
    <dbReference type="NCBI Taxonomy" id="747076"/>
    <lineage>
        <taxon>Bacteria</taxon>
        <taxon>Pseudomonadati</taxon>
        <taxon>Pseudomonadota</taxon>
        <taxon>Alphaproteobacteria</taxon>
        <taxon>Hyphomicrobiales</taxon>
        <taxon>Tepidamorphaceae</taxon>
        <taxon>Tepidamorphus</taxon>
    </lineage>
</organism>
<feature type="domain" description="6-phosphogluconate dehydrogenase NADP-binding" evidence="4">
    <location>
        <begin position="5"/>
        <end position="165"/>
    </location>
</feature>
<dbReference type="GO" id="GO:0051287">
    <property type="term" value="F:NAD binding"/>
    <property type="evidence" value="ECO:0007669"/>
    <property type="project" value="InterPro"/>
</dbReference>
<dbReference type="InterPro" id="IPR013328">
    <property type="entry name" value="6PGD_dom2"/>
</dbReference>
<evidence type="ECO:0000259" key="4">
    <source>
        <dbReference type="Pfam" id="PF03446"/>
    </source>
</evidence>
<dbReference type="PIRSF" id="PIRSF000103">
    <property type="entry name" value="HIBADH"/>
    <property type="match status" value="1"/>
</dbReference>
<feature type="domain" description="3-hydroxyisobutyrate dehydrogenase-like NAD-binding" evidence="5">
    <location>
        <begin position="168"/>
        <end position="281"/>
    </location>
</feature>
<reference evidence="6 7" key="1">
    <citation type="submission" date="2019-03" db="EMBL/GenBank/DDBJ databases">
        <title>Genomic Encyclopedia of Type Strains, Phase IV (KMG-IV): sequencing the most valuable type-strain genomes for metagenomic binning, comparative biology and taxonomic classification.</title>
        <authorList>
            <person name="Goeker M."/>
        </authorList>
    </citation>
    <scope>NUCLEOTIDE SEQUENCE [LARGE SCALE GENOMIC DNA]</scope>
    <source>
        <strain evidence="6 7">DSM 19345</strain>
    </source>
</reference>
<sequence length="299" mass="31666">MSKERVGFIGVGLMGHGMAANLIDKGWPLTIMGHRNRKPVDDLLARGAREARTPREVAQNSDILFICVTGTPQVEALVRGPDGILEGAHDKLVVVDTSTAIPDSTIALAEELKAKGAAMADAPLGGTPVQAAAGELSAMVGADPEVFARIEPAIRAWAARVVHLGPVGFGHKMKLLNNFLSLGYAAIYAEALAVARKNGISVATFDSVIRGSRMDCGFYQTFMGYALEGNPEAHKFTLTNAHKDMRYLATMANESGIANHIGAAVKNMFAFAEGIGRGQDYVPLLADIVAEANGVKIEK</sequence>
<dbReference type="InterPro" id="IPR036291">
    <property type="entry name" value="NAD(P)-bd_dom_sf"/>
</dbReference>
<keyword evidence="1" id="KW-0560">Oxidoreductase</keyword>
<keyword evidence="7" id="KW-1185">Reference proteome</keyword>
<accession>A0A4R3MCW5</accession>
<dbReference type="SUPFAM" id="SSF48179">
    <property type="entry name" value="6-phosphogluconate dehydrogenase C-terminal domain-like"/>
    <property type="match status" value="1"/>
</dbReference>
<dbReference type="Gene3D" id="3.40.50.720">
    <property type="entry name" value="NAD(P)-binding Rossmann-like Domain"/>
    <property type="match status" value="1"/>
</dbReference>
<dbReference type="EMBL" id="SMAK01000004">
    <property type="protein sequence ID" value="TCT11430.1"/>
    <property type="molecule type" value="Genomic_DNA"/>
</dbReference>
<evidence type="ECO:0000256" key="3">
    <source>
        <dbReference type="PIRSR" id="PIRSR000103-1"/>
    </source>
</evidence>
<dbReference type="InterPro" id="IPR008927">
    <property type="entry name" value="6-PGluconate_DH-like_C_sf"/>
</dbReference>
<gene>
    <name evidence="6" type="ORF">EDC22_104190</name>
</gene>